<gene>
    <name evidence="1" type="ORF">GCM10023168_12540</name>
</gene>
<evidence type="ECO:0000313" key="2">
    <source>
        <dbReference type="Proteomes" id="UP001500945"/>
    </source>
</evidence>
<protein>
    <submittedName>
        <fullName evidence="1">AAA family ATPase</fullName>
    </submittedName>
</protein>
<dbReference type="EMBL" id="BAABGM010000008">
    <property type="protein sequence ID" value="GAA4402242.1"/>
    <property type="molecule type" value="Genomic_DNA"/>
</dbReference>
<dbReference type="Proteomes" id="UP001500945">
    <property type="component" value="Unassembled WGS sequence"/>
</dbReference>
<proteinExistence type="predicted"/>
<accession>A0ABP8K9C4</accession>
<dbReference type="RefSeq" id="WP_345203610.1">
    <property type="nucleotide sequence ID" value="NZ_BAABGM010000008.1"/>
</dbReference>
<comment type="caution">
    <text evidence="1">The sequence shown here is derived from an EMBL/GenBank/DDBJ whole genome shotgun (WGS) entry which is preliminary data.</text>
</comment>
<dbReference type="Gene3D" id="3.40.50.300">
    <property type="entry name" value="P-loop containing nucleotide triphosphate hydrolases"/>
    <property type="match status" value="1"/>
</dbReference>
<evidence type="ECO:0000313" key="1">
    <source>
        <dbReference type="EMBL" id="GAA4402242.1"/>
    </source>
</evidence>
<sequence>MSHPPLERHRPVEHADPDHVAAVTAAARAARPVAGGPVVVAVDGRSGSGKTLLGTAVARELGCPVVHVDAVYPGWDGLSAGVALVTEHVLEPLARGERASYPRWDWMRSRPGRTVAVPPGTHLVLEGCGSLVPPAVAHAAVRVWVEAPEDLRRQRALGRDGDTYAPHWDRWAAQEDAVYAASRPWLTAHLVLRTAPA</sequence>
<dbReference type="NCBIfam" id="NF005115">
    <property type="entry name" value="PRK06547.1"/>
    <property type="match status" value="1"/>
</dbReference>
<dbReference type="InterPro" id="IPR027417">
    <property type="entry name" value="P-loop_NTPase"/>
</dbReference>
<keyword evidence="2" id="KW-1185">Reference proteome</keyword>
<dbReference type="SUPFAM" id="SSF52540">
    <property type="entry name" value="P-loop containing nucleoside triphosphate hydrolases"/>
    <property type="match status" value="1"/>
</dbReference>
<organism evidence="1 2">
    <name type="scientific">Fodinibacter luteus</name>
    <dbReference type="NCBI Taxonomy" id="552064"/>
    <lineage>
        <taxon>Bacteria</taxon>
        <taxon>Bacillati</taxon>
        <taxon>Actinomycetota</taxon>
        <taxon>Actinomycetes</taxon>
        <taxon>Micrococcales</taxon>
        <taxon>Intrasporangiaceae</taxon>
        <taxon>Fodinibacter (ex Wang et al. 2009)</taxon>
    </lineage>
</organism>
<reference evidence="2" key="1">
    <citation type="journal article" date="2019" name="Int. J. Syst. Evol. Microbiol.">
        <title>The Global Catalogue of Microorganisms (GCM) 10K type strain sequencing project: providing services to taxonomists for standard genome sequencing and annotation.</title>
        <authorList>
            <consortium name="The Broad Institute Genomics Platform"/>
            <consortium name="The Broad Institute Genome Sequencing Center for Infectious Disease"/>
            <person name="Wu L."/>
            <person name="Ma J."/>
        </authorList>
    </citation>
    <scope>NUCLEOTIDE SEQUENCE [LARGE SCALE GENOMIC DNA]</scope>
    <source>
        <strain evidence="2">JCM 17809</strain>
    </source>
</reference>
<name>A0ABP8K9C4_9MICO</name>